<keyword evidence="1" id="KW-0732">Signal</keyword>
<accession>A0ABU3A9R7</accession>
<dbReference type="EMBL" id="JAVRHR010000001">
    <property type="protein sequence ID" value="MDT0606545.1"/>
    <property type="molecule type" value="Genomic_DNA"/>
</dbReference>
<proteinExistence type="predicted"/>
<sequence length="279" mass="31517">MCLKTIISLFLFTCTTNTIAQDKSNIAAKFQLDKDLLLVHYDCKTDVDDLHSAAAFVTMLSKPKYLDLNYFAVGGTYGMQNGLYVPPNSLFDLAFGKRWVDAHNAYDKALKTVTLLSVKALSLNGNIWIAEGGQSDFTFDIIKTLRKAIPNLDTKRIHVIQHSDWNEEVTTPEKLDFIKSAATYHKIPDGNSTQNGTPGFRSEEVFPWAKNIKDKHLAKVWELAIQLGNQYNGLENRYLNKAIEKGGLDFSDFAEVCWILGLEKLEDTKAYFEFIAEKD</sequence>
<keyword evidence="3" id="KW-1185">Reference proteome</keyword>
<reference evidence="2 3" key="1">
    <citation type="submission" date="2023-09" db="EMBL/GenBank/DDBJ databases">
        <authorList>
            <person name="Rey-Velasco X."/>
        </authorList>
    </citation>
    <scope>NUCLEOTIDE SEQUENCE [LARGE SCALE GENOMIC DNA]</scope>
    <source>
        <strain evidence="2 3">F388</strain>
    </source>
</reference>
<feature type="chain" id="PRO_5045135478" evidence="1">
    <location>
        <begin position="21"/>
        <end position="279"/>
    </location>
</feature>
<protein>
    <submittedName>
        <fullName evidence="2">Uncharacterized protein</fullName>
    </submittedName>
</protein>
<evidence type="ECO:0000313" key="2">
    <source>
        <dbReference type="EMBL" id="MDT0606545.1"/>
    </source>
</evidence>
<evidence type="ECO:0000256" key="1">
    <source>
        <dbReference type="SAM" id="SignalP"/>
    </source>
</evidence>
<evidence type="ECO:0000313" key="3">
    <source>
        <dbReference type="Proteomes" id="UP001255246"/>
    </source>
</evidence>
<name>A0ABU3A9R7_9FLAO</name>
<dbReference type="Proteomes" id="UP001255246">
    <property type="component" value="Unassembled WGS sequence"/>
</dbReference>
<organism evidence="2 3">
    <name type="scientific">Croceitalea rosinachiae</name>
    <dbReference type="NCBI Taxonomy" id="3075596"/>
    <lineage>
        <taxon>Bacteria</taxon>
        <taxon>Pseudomonadati</taxon>
        <taxon>Bacteroidota</taxon>
        <taxon>Flavobacteriia</taxon>
        <taxon>Flavobacteriales</taxon>
        <taxon>Flavobacteriaceae</taxon>
        <taxon>Croceitalea</taxon>
    </lineage>
</organism>
<feature type="signal peptide" evidence="1">
    <location>
        <begin position="1"/>
        <end position="20"/>
    </location>
</feature>
<dbReference type="RefSeq" id="WP_311350097.1">
    <property type="nucleotide sequence ID" value="NZ_JAVRHR010000001.1"/>
</dbReference>
<gene>
    <name evidence="2" type="ORF">RM706_05870</name>
</gene>
<comment type="caution">
    <text evidence="2">The sequence shown here is derived from an EMBL/GenBank/DDBJ whole genome shotgun (WGS) entry which is preliminary data.</text>
</comment>